<proteinExistence type="predicted"/>
<gene>
    <name evidence="1" type="ORF">A2519_06290</name>
</gene>
<accession>A0A1F7F8H6</accession>
<evidence type="ECO:0000313" key="2">
    <source>
        <dbReference type="Proteomes" id="UP000179243"/>
    </source>
</evidence>
<evidence type="ECO:0008006" key="3">
    <source>
        <dbReference type="Google" id="ProtNLM"/>
    </source>
</evidence>
<organism evidence="1 2">
    <name type="scientific">Candidatus Raymondbacteria bacterium RIFOXYD12_FULL_49_13</name>
    <dbReference type="NCBI Taxonomy" id="1817890"/>
    <lineage>
        <taxon>Bacteria</taxon>
        <taxon>Raymondiibacteriota</taxon>
    </lineage>
</organism>
<reference evidence="1 2" key="1">
    <citation type="journal article" date="2016" name="Nat. Commun.">
        <title>Thousands of microbial genomes shed light on interconnected biogeochemical processes in an aquifer system.</title>
        <authorList>
            <person name="Anantharaman K."/>
            <person name="Brown C.T."/>
            <person name="Hug L.A."/>
            <person name="Sharon I."/>
            <person name="Castelle C.J."/>
            <person name="Probst A.J."/>
            <person name="Thomas B.C."/>
            <person name="Singh A."/>
            <person name="Wilkins M.J."/>
            <person name="Karaoz U."/>
            <person name="Brodie E.L."/>
            <person name="Williams K.H."/>
            <person name="Hubbard S.S."/>
            <person name="Banfield J.F."/>
        </authorList>
    </citation>
    <scope>NUCLEOTIDE SEQUENCE [LARGE SCALE GENOMIC DNA]</scope>
</reference>
<dbReference type="Gene3D" id="3.30.70.360">
    <property type="match status" value="1"/>
</dbReference>
<dbReference type="Proteomes" id="UP000179243">
    <property type="component" value="Unassembled WGS sequence"/>
</dbReference>
<protein>
    <recommendedName>
        <fullName evidence="3">Peptidase M20 dimerisation domain-containing protein</fullName>
    </recommendedName>
</protein>
<dbReference type="SUPFAM" id="SSF53187">
    <property type="entry name" value="Zn-dependent exopeptidases"/>
    <property type="match status" value="1"/>
</dbReference>
<name>A0A1F7F8H6_UNCRA</name>
<dbReference type="InterPro" id="IPR050072">
    <property type="entry name" value="Peptidase_M20A"/>
</dbReference>
<dbReference type="Gene3D" id="3.40.630.10">
    <property type="entry name" value="Zn peptidases"/>
    <property type="match status" value="1"/>
</dbReference>
<dbReference type="PANTHER" id="PTHR43808">
    <property type="entry name" value="ACETYLORNITHINE DEACETYLASE"/>
    <property type="match status" value="1"/>
</dbReference>
<comment type="caution">
    <text evidence="1">The sequence shown here is derived from an EMBL/GenBank/DDBJ whole genome shotgun (WGS) entry which is preliminary data.</text>
</comment>
<evidence type="ECO:0000313" key="1">
    <source>
        <dbReference type="EMBL" id="OGK02931.1"/>
    </source>
</evidence>
<dbReference type="AlphaFoldDB" id="A0A1F7F8H6"/>
<dbReference type="EMBL" id="MFYX01000100">
    <property type="protein sequence ID" value="OGK02931.1"/>
    <property type="molecule type" value="Genomic_DNA"/>
</dbReference>
<sequence>MYDIFEGKVKGLRKPMSRFSEKMRQFDVNEQSIAEFRELIIEEMERLEYDFVFDDQAGNIIGIIKGLTQGEDLMLVSHMDLFRAGTGRSGYFLTQGDLAPSPSTFKVGIISSIYSGAAIKNSLIPLNGDIIVCCVTRAEGCDLGIRHLFERFLLKRTSKIKGAVLCEPTGLKVHLGHRGRLQYEIVIGGAIAENVVPNKRGVNMLGSMFPLINELEKVSATLPHDTTLGDATLMIHDVHFRDTCLGERAPEFRVAVDRTFVPFENPEAILERARSIATAVYPEKSSIATALVKNKIRMQTGLETVMTNEFKPWLIQANDPFVLASLEVLRENGFSADTECWKRIVTEGSYICGELHIPAIGFGAGSEVSQDGGIRLDELERAALGQGSIALRNIGMPTFGWSCDEI</sequence>